<keyword evidence="19" id="KW-0539">Nucleus</keyword>
<gene>
    <name evidence="27" type="primary">RNF114</name>
    <name evidence="27" type="synonym">rnf114</name>
</gene>
<dbReference type="InterPro" id="IPR008598">
    <property type="entry name" value="Di19_Zn-bd"/>
</dbReference>
<keyword evidence="16" id="KW-0832">Ubl conjugation</keyword>
<evidence type="ECO:0000256" key="16">
    <source>
        <dbReference type="ARBA" id="ARBA00022843"/>
    </source>
</evidence>
<evidence type="ECO:0000256" key="6">
    <source>
        <dbReference type="ARBA" id="ARBA00012483"/>
    </source>
</evidence>
<dbReference type="Pfam" id="PF05605">
    <property type="entry name" value="zf-Di19"/>
    <property type="match status" value="1"/>
</dbReference>
<organism evidence="27 28">
    <name type="scientific">Scleropages formosus</name>
    <name type="common">Asian bonytongue</name>
    <name type="synonym">Osteoglossum formosum</name>
    <dbReference type="NCBI Taxonomy" id="113540"/>
    <lineage>
        <taxon>Eukaryota</taxon>
        <taxon>Metazoa</taxon>
        <taxon>Chordata</taxon>
        <taxon>Craniata</taxon>
        <taxon>Vertebrata</taxon>
        <taxon>Euteleostomi</taxon>
        <taxon>Actinopterygii</taxon>
        <taxon>Neopterygii</taxon>
        <taxon>Teleostei</taxon>
        <taxon>Osteoglossocephala</taxon>
        <taxon>Osteoglossomorpha</taxon>
        <taxon>Osteoglossiformes</taxon>
        <taxon>Osteoglossidae</taxon>
        <taxon>Scleropages</taxon>
    </lineage>
</organism>
<dbReference type="GO" id="GO:0005737">
    <property type="term" value="C:cytoplasm"/>
    <property type="evidence" value="ECO:0007669"/>
    <property type="project" value="UniProtKB-SubCell"/>
</dbReference>
<comment type="pathway">
    <text evidence="4">Protein modification; protein ubiquitination.</text>
</comment>
<dbReference type="InterPro" id="IPR042716">
    <property type="entry name" value="RNF114_RING-HC"/>
</dbReference>
<evidence type="ECO:0000256" key="5">
    <source>
        <dbReference type="ARBA" id="ARBA00011624"/>
    </source>
</evidence>
<reference evidence="27" key="2">
    <citation type="submission" date="2025-08" db="UniProtKB">
        <authorList>
            <consortium name="Ensembl"/>
        </authorList>
    </citation>
    <scope>IDENTIFICATION</scope>
</reference>
<evidence type="ECO:0000256" key="21">
    <source>
        <dbReference type="ARBA" id="ARBA00031134"/>
    </source>
</evidence>
<feature type="chain" id="PRO_5034530047" description="E3 ubiquitin-protein ligase RNF114" evidence="24">
    <location>
        <begin position="20"/>
        <end position="280"/>
    </location>
</feature>
<dbReference type="Pfam" id="PF18574">
    <property type="entry name" value="zf_C2HC_14"/>
    <property type="match status" value="1"/>
</dbReference>
<dbReference type="GO" id="GO:0030154">
    <property type="term" value="P:cell differentiation"/>
    <property type="evidence" value="ECO:0007669"/>
    <property type="project" value="UniProtKB-KW"/>
</dbReference>
<dbReference type="InterPro" id="IPR017907">
    <property type="entry name" value="Znf_RING_CS"/>
</dbReference>
<feature type="signal peptide" evidence="24">
    <location>
        <begin position="1"/>
        <end position="19"/>
    </location>
</feature>
<keyword evidence="10" id="KW-0808">Transferase</keyword>
<dbReference type="GO" id="GO:0007283">
    <property type="term" value="P:spermatogenesis"/>
    <property type="evidence" value="ECO:0007669"/>
    <property type="project" value="UniProtKB-KW"/>
</dbReference>
<dbReference type="CDD" id="cd16540">
    <property type="entry name" value="RING-HC_RNF114"/>
    <property type="match status" value="1"/>
</dbReference>
<reference evidence="27 28" key="1">
    <citation type="submission" date="2019-04" db="EMBL/GenBank/DDBJ databases">
        <authorList>
            <consortium name="Wellcome Sanger Institute Data Sharing"/>
        </authorList>
    </citation>
    <scope>NUCLEOTIDE SEQUENCE [LARGE SCALE GENOMIC DNA]</scope>
</reference>
<dbReference type="InterPro" id="IPR027370">
    <property type="entry name" value="Znf-RING_euk"/>
</dbReference>
<evidence type="ECO:0000256" key="20">
    <source>
        <dbReference type="ARBA" id="ARBA00030438"/>
    </source>
</evidence>
<evidence type="ECO:0000256" key="7">
    <source>
        <dbReference type="ARBA" id="ARBA00014143"/>
    </source>
</evidence>
<evidence type="ECO:0000259" key="26">
    <source>
        <dbReference type="PROSITE" id="PS51803"/>
    </source>
</evidence>
<evidence type="ECO:0000256" key="18">
    <source>
        <dbReference type="ARBA" id="ARBA00022990"/>
    </source>
</evidence>
<evidence type="ECO:0000256" key="11">
    <source>
        <dbReference type="ARBA" id="ARBA00022723"/>
    </source>
</evidence>
<feature type="domain" description="RING-type" evidence="25">
    <location>
        <begin position="81"/>
        <end position="120"/>
    </location>
</feature>
<dbReference type="GO" id="GO:0061630">
    <property type="term" value="F:ubiquitin protein ligase activity"/>
    <property type="evidence" value="ECO:0007669"/>
    <property type="project" value="UniProtKB-EC"/>
</dbReference>
<keyword evidence="9" id="KW-0963">Cytoplasm</keyword>
<dbReference type="GO" id="GO:0000209">
    <property type="term" value="P:protein polyubiquitination"/>
    <property type="evidence" value="ECO:0007669"/>
    <property type="project" value="TreeGrafter"/>
</dbReference>
<dbReference type="PANTHER" id="PTHR46016:SF3">
    <property type="entry name" value="E3 UBIQUITIN-PROTEIN LIGASE RNF114"/>
    <property type="match status" value="1"/>
</dbReference>
<evidence type="ECO:0000313" key="27">
    <source>
        <dbReference type="Ensembl" id="ENSSFOP00015069325.1"/>
    </source>
</evidence>
<dbReference type="Ensembl" id="ENSSFOT00015044421.1">
    <property type="protein sequence ID" value="ENSSFOP00015069325.1"/>
    <property type="gene ID" value="ENSSFOG00015031462.1"/>
</dbReference>
<keyword evidence="24" id="KW-0732">Signal</keyword>
<dbReference type="PROSITE" id="PS50089">
    <property type="entry name" value="ZF_RING_2"/>
    <property type="match status" value="1"/>
</dbReference>
<dbReference type="AlphaFoldDB" id="A0A8C9W5V2"/>
<evidence type="ECO:0000256" key="10">
    <source>
        <dbReference type="ARBA" id="ARBA00022679"/>
    </source>
</evidence>
<sequence>MPCVLIKLVVTLIMIQTAGFVCLALDPAPFSRVLSDVIYTADFGRQCTEETLALEMATFATQGKKSAADGDGEGDLSEFICPVCLEIFERPVKTQCGHTFCTSCLQECLRPQKPVCAVCRAPLDQWARAMDIEELIQNSVGACKGCGTEVRLSQMRGHTASCSKYQEYIDEGVRSTAKSQPAIVSSVPNRYTFSCPYCNCRNLDQDGLVEHCTSQHSRDTRHVVCPICASMPWGDPNYRSADFFQHLKIRHTFSYDTFVDYAADEHTMIQEALQRSLTDK</sequence>
<keyword evidence="18" id="KW-0007">Acetylation</keyword>
<comment type="subcellular location">
    <subcellularLocation>
        <location evidence="3">Cytoplasm</location>
    </subcellularLocation>
    <subcellularLocation>
        <location evidence="2">Nucleus</location>
    </subcellularLocation>
</comment>
<proteinExistence type="predicted"/>
<evidence type="ECO:0000313" key="28">
    <source>
        <dbReference type="Proteomes" id="UP000694397"/>
    </source>
</evidence>
<evidence type="ECO:0000256" key="19">
    <source>
        <dbReference type="ARBA" id="ARBA00023242"/>
    </source>
</evidence>
<dbReference type="UniPathway" id="UPA00143"/>
<comment type="subunit">
    <text evidence="5">Interacts with XAF1, the interaction increases XAF1 stability and proapoptotic effects, and may regulate IFN signaling.</text>
</comment>
<reference evidence="27" key="3">
    <citation type="submission" date="2025-09" db="UniProtKB">
        <authorList>
            <consortium name="Ensembl"/>
        </authorList>
    </citation>
    <scope>IDENTIFICATION</scope>
</reference>
<dbReference type="EC" id="2.3.2.27" evidence="6"/>
<dbReference type="PANTHER" id="PTHR46016">
    <property type="entry name" value="ZINC FINGER, RING/FYVE/PHD-TYPE"/>
    <property type="match status" value="1"/>
</dbReference>
<dbReference type="InterPro" id="IPR001841">
    <property type="entry name" value="Znf_RING"/>
</dbReference>
<keyword evidence="14" id="KW-0833">Ubl conjugation pathway</keyword>
<dbReference type="GO" id="GO:0008270">
    <property type="term" value="F:zinc ion binding"/>
    <property type="evidence" value="ECO:0007669"/>
    <property type="project" value="UniProtKB-KW"/>
</dbReference>
<keyword evidence="12 23" id="KW-0863">Zinc-finger</keyword>
<dbReference type="PROSITE" id="PS00518">
    <property type="entry name" value="ZF_RING_1"/>
    <property type="match status" value="1"/>
</dbReference>
<keyword evidence="28" id="KW-1185">Reference proteome</keyword>
<evidence type="ECO:0000256" key="1">
    <source>
        <dbReference type="ARBA" id="ARBA00000900"/>
    </source>
</evidence>
<evidence type="ECO:0000256" key="9">
    <source>
        <dbReference type="ARBA" id="ARBA00022490"/>
    </source>
</evidence>
<evidence type="ECO:0000256" key="14">
    <source>
        <dbReference type="ARBA" id="ARBA00022786"/>
    </source>
</evidence>
<dbReference type="Gene3D" id="3.30.40.10">
    <property type="entry name" value="Zinc/RING finger domain, C3HC4 (zinc finger)"/>
    <property type="match status" value="1"/>
</dbReference>
<accession>A0A8C9W5V2</accession>
<keyword evidence="8" id="KW-0217">Developmental protein</keyword>
<dbReference type="GeneTree" id="ENSGT00950000182909"/>
<dbReference type="GO" id="GO:0006511">
    <property type="term" value="P:ubiquitin-dependent protein catabolic process"/>
    <property type="evidence" value="ECO:0007669"/>
    <property type="project" value="TreeGrafter"/>
</dbReference>
<comment type="catalytic activity">
    <reaction evidence="1">
        <text>S-ubiquitinyl-[E2 ubiquitin-conjugating enzyme]-L-cysteine + [acceptor protein]-L-lysine = [E2 ubiquitin-conjugating enzyme]-L-cysteine + N(6)-ubiquitinyl-[acceptor protein]-L-lysine.</text>
        <dbReference type="EC" id="2.3.2.27"/>
    </reaction>
</comment>
<name>A0A8C9W5V2_SCLFO</name>
<dbReference type="PROSITE" id="PS51803">
    <property type="entry name" value="ZF_C2HC_RNF"/>
    <property type="match status" value="1"/>
</dbReference>
<evidence type="ECO:0000256" key="3">
    <source>
        <dbReference type="ARBA" id="ARBA00004496"/>
    </source>
</evidence>
<evidence type="ECO:0000256" key="17">
    <source>
        <dbReference type="ARBA" id="ARBA00022871"/>
    </source>
</evidence>
<keyword evidence="13" id="KW-0221">Differentiation</keyword>
<dbReference type="GO" id="GO:0005634">
    <property type="term" value="C:nucleus"/>
    <property type="evidence" value="ECO:0007669"/>
    <property type="project" value="UniProtKB-SubCell"/>
</dbReference>
<evidence type="ECO:0000256" key="12">
    <source>
        <dbReference type="ARBA" id="ARBA00022771"/>
    </source>
</evidence>
<keyword evidence="17" id="KW-0744">Spermatogenesis</keyword>
<dbReference type="OrthoDB" id="6270329at2759"/>
<evidence type="ECO:0000256" key="23">
    <source>
        <dbReference type="PROSITE-ProRule" id="PRU00175"/>
    </source>
</evidence>
<evidence type="ECO:0000256" key="15">
    <source>
        <dbReference type="ARBA" id="ARBA00022833"/>
    </source>
</evidence>
<protein>
    <recommendedName>
        <fullName evidence="7">E3 ubiquitin-protein ligase RNF114</fullName>
        <ecNumber evidence="6">2.3.2.27</ecNumber>
    </recommendedName>
    <alternativeName>
        <fullName evidence="21">RING finger protein 114</fullName>
    </alternativeName>
    <alternativeName>
        <fullName evidence="20">RING-type E3 ubiquitin transferase RNF114</fullName>
    </alternativeName>
    <alternativeName>
        <fullName evidence="22">Zinc finger protein 313</fullName>
    </alternativeName>
</protein>
<feature type="domain" description="C2HC RNF-type" evidence="26">
    <location>
        <begin position="143"/>
        <end position="162"/>
    </location>
</feature>
<evidence type="ECO:0000259" key="25">
    <source>
        <dbReference type="PROSITE" id="PS50089"/>
    </source>
</evidence>
<dbReference type="InterPro" id="IPR034734">
    <property type="entry name" value="ZF_C2HC_RNF"/>
</dbReference>
<evidence type="ECO:0000256" key="8">
    <source>
        <dbReference type="ARBA" id="ARBA00022473"/>
    </source>
</evidence>
<dbReference type="Proteomes" id="UP000694397">
    <property type="component" value="Chromosome 2"/>
</dbReference>
<evidence type="ECO:0000256" key="2">
    <source>
        <dbReference type="ARBA" id="ARBA00004123"/>
    </source>
</evidence>
<dbReference type="SMART" id="SM00184">
    <property type="entry name" value="RING"/>
    <property type="match status" value="1"/>
</dbReference>
<dbReference type="SUPFAM" id="SSF57850">
    <property type="entry name" value="RING/U-box"/>
    <property type="match status" value="1"/>
</dbReference>
<dbReference type="InterPro" id="IPR013083">
    <property type="entry name" value="Znf_RING/FYVE/PHD"/>
</dbReference>
<keyword evidence="15" id="KW-0862">Zinc</keyword>
<dbReference type="Pfam" id="PF13445">
    <property type="entry name" value="zf-RING_UBOX"/>
    <property type="match status" value="1"/>
</dbReference>
<dbReference type="InterPro" id="IPR051438">
    <property type="entry name" value="RNF_E3_ubiq-protein_ligase"/>
</dbReference>
<evidence type="ECO:0000256" key="13">
    <source>
        <dbReference type="ARBA" id="ARBA00022782"/>
    </source>
</evidence>
<evidence type="ECO:0000256" key="22">
    <source>
        <dbReference type="ARBA" id="ARBA00033455"/>
    </source>
</evidence>
<evidence type="ECO:0000256" key="24">
    <source>
        <dbReference type="SAM" id="SignalP"/>
    </source>
</evidence>
<evidence type="ECO:0000256" key="4">
    <source>
        <dbReference type="ARBA" id="ARBA00004906"/>
    </source>
</evidence>
<keyword evidence="11" id="KW-0479">Metal-binding</keyword>